<keyword evidence="1" id="KW-0328">Glycosyltransferase</keyword>
<dbReference type="Gene3D" id="3.40.50.2000">
    <property type="entry name" value="Glycogen Phosphorylase B"/>
    <property type="match status" value="1"/>
</dbReference>
<dbReference type="AlphaFoldDB" id="A0A1G2BXR3"/>
<dbReference type="Proteomes" id="UP000177349">
    <property type="component" value="Unassembled WGS sequence"/>
</dbReference>
<dbReference type="EMBL" id="MHKN01000004">
    <property type="protein sequence ID" value="OGY92977.1"/>
    <property type="molecule type" value="Genomic_DNA"/>
</dbReference>
<evidence type="ECO:0000256" key="1">
    <source>
        <dbReference type="ARBA" id="ARBA00022676"/>
    </source>
</evidence>
<dbReference type="GO" id="GO:0016757">
    <property type="term" value="F:glycosyltransferase activity"/>
    <property type="evidence" value="ECO:0007669"/>
    <property type="project" value="UniProtKB-KW"/>
</dbReference>
<name>A0A1G2BXR3_9BACT</name>
<gene>
    <name evidence="3" type="ORF">A3B31_00370</name>
</gene>
<evidence type="ECO:0008006" key="5">
    <source>
        <dbReference type="Google" id="ProtNLM"/>
    </source>
</evidence>
<organism evidence="3 4">
    <name type="scientific">Candidatus Komeilibacteria bacterium RIFCSPLOWO2_01_FULL_53_11</name>
    <dbReference type="NCBI Taxonomy" id="1798552"/>
    <lineage>
        <taxon>Bacteria</taxon>
        <taxon>Candidatus Komeiliibacteriota</taxon>
    </lineage>
</organism>
<sequence>MHPFDVIMLNMSSYAEWLHGVNNRNYHVLDELVRSSDVRRILAVDYPPLTFKRALRNYKENVLMSLPEGKVRYRSLTERLTEISDKLSVYSNCTFYKSPERFMQRLKAVAERLELRDMVVWSFFPPAMKHTGSLGQRLTVFDAVDNWAEHSSYRQFVPMLKENYAYIKEKADIIFTVADELQKLFDNQPNVYWIPNGVDLAHYQTPRRLVNRDIADIQRPIVGYIGIIQDRVDVDMIVDLARMNPDKSFVMVGPVWSDRDKQRLETRENVHVLGYKSYDEAPAYIQQFDVALIPHKVSTFITSTNPMKVYEYLACGKPVVATRHSGAEMFQDAVYLAADTAEFHSSIGRALVEDSSDKQRMRRDAVREYSWSATVSQMLMIVKKKLTY</sequence>
<keyword evidence="2" id="KW-0808">Transferase</keyword>
<evidence type="ECO:0000256" key="2">
    <source>
        <dbReference type="ARBA" id="ARBA00022679"/>
    </source>
</evidence>
<evidence type="ECO:0000313" key="3">
    <source>
        <dbReference type="EMBL" id="OGY92977.1"/>
    </source>
</evidence>
<proteinExistence type="predicted"/>
<dbReference type="PANTHER" id="PTHR12526:SF629">
    <property type="entry name" value="TEICHURONIC ACID BIOSYNTHESIS GLYCOSYLTRANSFERASE TUAH-RELATED"/>
    <property type="match status" value="1"/>
</dbReference>
<dbReference type="Pfam" id="PF13692">
    <property type="entry name" value="Glyco_trans_1_4"/>
    <property type="match status" value="1"/>
</dbReference>
<evidence type="ECO:0000313" key="4">
    <source>
        <dbReference type="Proteomes" id="UP000177349"/>
    </source>
</evidence>
<protein>
    <recommendedName>
        <fullName evidence="5">Glycosyltransferase subfamily 4-like N-terminal domain-containing protein</fullName>
    </recommendedName>
</protein>
<reference evidence="3 4" key="1">
    <citation type="journal article" date="2016" name="Nat. Commun.">
        <title>Thousands of microbial genomes shed light on interconnected biogeochemical processes in an aquifer system.</title>
        <authorList>
            <person name="Anantharaman K."/>
            <person name="Brown C.T."/>
            <person name="Hug L.A."/>
            <person name="Sharon I."/>
            <person name="Castelle C.J."/>
            <person name="Probst A.J."/>
            <person name="Thomas B.C."/>
            <person name="Singh A."/>
            <person name="Wilkins M.J."/>
            <person name="Karaoz U."/>
            <person name="Brodie E.L."/>
            <person name="Williams K.H."/>
            <person name="Hubbard S.S."/>
            <person name="Banfield J.F."/>
        </authorList>
    </citation>
    <scope>NUCLEOTIDE SEQUENCE [LARGE SCALE GENOMIC DNA]</scope>
</reference>
<dbReference type="PANTHER" id="PTHR12526">
    <property type="entry name" value="GLYCOSYLTRANSFERASE"/>
    <property type="match status" value="1"/>
</dbReference>
<comment type="caution">
    <text evidence="3">The sequence shown here is derived from an EMBL/GenBank/DDBJ whole genome shotgun (WGS) entry which is preliminary data.</text>
</comment>
<accession>A0A1G2BXR3</accession>
<dbReference type="SUPFAM" id="SSF53756">
    <property type="entry name" value="UDP-Glycosyltransferase/glycogen phosphorylase"/>
    <property type="match status" value="1"/>
</dbReference>